<gene>
    <name evidence="2" type="ORF">AWM72_01575</name>
    <name evidence="3" type="ORF">CYJ28_07530</name>
</gene>
<accession>A0A0X8F9Z9</accession>
<sequence>MYKKKFLASTAVALLLSPIALSSGSNIVQASQVEEETVQTQEQTIVTFTNQDIVNSAQEAYRSGQIDKETYDYVYATLNPTSRATTRGENKIVDLGNGQFDVYMNSLVVTTLVGTGVAAAGAILAPVIGPALVGIGISTTAQNFVGTILTFVLGSVTEDALSNGAIVRAQYIEGAPAEYGPLVSPISIRSQ</sequence>
<proteinExistence type="predicted"/>
<evidence type="ECO:0000256" key="1">
    <source>
        <dbReference type="SAM" id="SignalP"/>
    </source>
</evidence>
<evidence type="ECO:0000313" key="4">
    <source>
        <dbReference type="Proteomes" id="UP000069912"/>
    </source>
</evidence>
<evidence type="ECO:0000313" key="3">
    <source>
        <dbReference type="EMBL" id="PKZ21745.1"/>
    </source>
</evidence>
<dbReference type="AlphaFoldDB" id="A0A0X8F9Z9"/>
<keyword evidence="1" id="KW-0732">Signal</keyword>
<name>A0A0X8F9Z9_9LACT</name>
<reference evidence="2 4" key="1">
    <citation type="journal article" date="2016" name="Genome Announc.">
        <title>Complete Genome Sequences of Aerococcus christensenii CCUG 28831T, Aerococcus sanguinicola CCUG 43001T, Aerococcus urinae CCUG 36881T, Aerococcus urinaeequi CCUG 28094T, Aerococcus urinaehominis CCUG 42038 BT, and Aerococcus viridans CCUG 4311T.</title>
        <authorList>
            <person name="Carkaci D."/>
            <person name="Dargis R."/>
            <person name="Nielsen X.C."/>
            <person name="Skovgaard O."/>
            <person name="Fuursted K."/>
            <person name="Christensen J.J."/>
        </authorList>
    </citation>
    <scope>NUCLEOTIDE SEQUENCE [LARGE SCALE GENOMIC DNA]</scope>
    <source>
        <strain evidence="2 4">CCUG43001</strain>
    </source>
</reference>
<dbReference type="EMBL" id="PKGY01000003">
    <property type="protein sequence ID" value="PKZ21745.1"/>
    <property type="molecule type" value="Genomic_DNA"/>
</dbReference>
<dbReference type="Proteomes" id="UP000069912">
    <property type="component" value="Chromosome"/>
</dbReference>
<feature type="chain" id="PRO_5038211198" description="ABC transporter permease" evidence="1">
    <location>
        <begin position="23"/>
        <end position="191"/>
    </location>
</feature>
<evidence type="ECO:0000313" key="2">
    <source>
        <dbReference type="EMBL" id="AMB93526.1"/>
    </source>
</evidence>
<reference evidence="4" key="2">
    <citation type="submission" date="2016-01" db="EMBL/GenBank/DDBJ databases">
        <title>Six Aerococcus type strain genome sequencing and assembly using PacBio and Illumina Hiseq.</title>
        <authorList>
            <person name="Carkaci D."/>
            <person name="Dargis R."/>
            <person name="Nielsen X.C."/>
            <person name="Skovgaard O."/>
            <person name="Fuursted K."/>
            <person name="Christensen J.J."/>
        </authorList>
    </citation>
    <scope>NUCLEOTIDE SEQUENCE [LARGE SCALE GENOMIC DNA]</scope>
    <source>
        <strain evidence="4">CCUG43001</strain>
    </source>
</reference>
<dbReference type="Proteomes" id="UP000234239">
    <property type="component" value="Unassembled WGS sequence"/>
</dbReference>
<reference evidence="3 5" key="3">
    <citation type="submission" date="2017-12" db="EMBL/GenBank/DDBJ databases">
        <title>Phylogenetic diversity of female urinary microbiome.</title>
        <authorList>
            <person name="Thomas-White K."/>
            <person name="Wolfe A.J."/>
        </authorList>
    </citation>
    <scope>NUCLEOTIDE SEQUENCE [LARGE SCALE GENOMIC DNA]</scope>
    <source>
        <strain evidence="3 5">UMB0139</strain>
    </source>
</reference>
<protein>
    <recommendedName>
        <fullName evidence="6">ABC transporter permease</fullName>
    </recommendedName>
</protein>
<dbReference type="KEGG" id="asan:AWM72_01575"/>
<dbReference type="RefSeq" id="WP_067972143.1">
    <property type="nucleotide sequence ID" value="NZ_CAJHKM010000006.1"/>
</dbReference>
<keyword evidence="4" id="KW-1185">Reference proteome</keyword>
<dbReference type="GeneID" id="92902762"/>
<organism evidence="2 4">
    <name type="scientific">Aerococcus sanguinicola</name>
    <dbReference type="NCBI Taxonomy" id="119206"/>
    <lineage>
        <taxon>Bacteria</taxon>
        <taxon>Bacillati</taxon>
        <taxon>Bacillota</taxon>
        <taxon>Bacilli</taxon>
        <taxon>Lactobacillales</taxon>
        <taxon>Aerococcaceae</taxon>
        <taxon>Aerococcus</taxon>
    </lineage>
</organism>
<evidence type="ECO:0008006" key="6">
    <source>
        <dbReference type="Google" id="ProtNLM"/>
    </source>
</evidence>
<feature type="signal peptide" evidence="1">
    <location>
        <begin position="1"/>
        <end position="22"/>
    </location>
</feature>
<evidence type="ECO:0000313" key="5">
    <source>
        <dbReference type="Proteomes" id="UP000234239"/>
    </source>
</evidence>
<dbReference type="EMBL" id="CP014160">
    <property type="protein sequence ID" value="AMB93526.1"/>
    <property type="molecule type" value="Genomic_DNA"/>
</dbReference>